<keyword evidence="1" id="KW-0812">Transmembrane</keyword>
<sequence length="121" mass="14289">MIAEIGLFVLLTMNIWYVFIRVTGKNQLITPFINQTMSLNTVNRNSFYWLVNPGSLLIILMIVMLFFIKKWKAQDVGSKIMFITMTIFLLLSTSIVSWNFLIQKQFFLAEIIQFPFRFLHL</sequence>
<comment type="caution">
    <text evidence="2">The sequence shown here is derived from an EMBL/GenBank/DDBJ whole genome shotgun (WGS) entry which is preliminary data.</text>
</comment>
<dbReference type="AlphaFoldDB" id="A0A917JG67"/>
<organism evidence="2 3">
    <name type="scientific">Enterococcus alcedinis</name>
    <dbReference type="NCBI Taxonomy" id="1274384"/>
    <lineage>
        <taxon>Bacteria</taxon>
        <taxon>Bacillati</taxon>
        <taxon>Bacillota</taxon>
        <taxon>Bacilli</taxon>
        <taxon>Lactobacillales</taxon>
        <taxon>Enterococcaceae</taxon>
        <taxon>Enterococcus</taxon>
    </lineage>
</organism>
<dbReference type="EMBL" id="BMDT01000014">
    <property type="protein sequence ID" value="GGI66640.1"/>
    <property type="molecule type" value="Genomic_DNA"/>
</dbReference>
<keyword evidence="1" id="KW-0472">Membrane</keyword>
<name>A0A917JG67_9ENTE</name>
<evidence type="ECO:0000256" key="1">
    <source>
        <dbReference type="SAM" id="Phobius"/>
    </source>
</evidence>
<protein>
    <submittedName>
        <fullName evidence="2">Uncharacterized protein</fullName>
    </submittedName>
</protein>
<feature type="transmembrane region" description="Helical" evidence="1">
    <location>
        <begin position="80"/>
        <end position="101"/>
    </location>
</feature>
<evidence type="ECO:0000313" key="2">
    <source>
        <dbReference type="EMBL" id="GGI66640.1"/>
    </source>
</evidence>
<dbReference type="Proteomes" id="UP000622610">
    <property type="component" value="Unassembled WGS sequence"/>
</dbReference>
<gene>
    <name evidence="2" type="ORF">GCM10011482_22940</name>
</gene>
<keyword evidence="3" id="KW-1185">Reference proteome</keyword>
<evidence type="ECO:0000313" key="3">
    <source>
        <dbReference type="Proteomes" id="UP000622610"/>
    </source>
</evidence>
<accession>A0A917JG67</accession>
<reference evidence="2" key="1">
    <citation type="journal article" date="2014" name="Int. J. Syst. Evol. Microbiol.">
        <title>Complete genome sequence of Corynebacterium casei LMG S-19264T (=DSM 44701T), isolated from a smear-ripened cheese.</title>
        <authorList>
            <consortium name="US DOE Joint Genome Institute (JGI-PGF)"/>
            <person name="Walter F."/>
            <person name="Albersmeier A."/>
            <person name="Kalinowski J."/>
            <person name="Ruckert C."/>
        </authorList>
    </citation>
    <scope>NUCLEOTIDE SEQUENCE</scope>
    <source>
        <strain evidence="2">CCM 8433</strain>
    </source>
</reference>
<feature type="transmembrane region" description="Helical" evidence="1">
    <location>
        <begin position="7"/>
        <end position="24"/>
    </location>
</feature>
<feature type="transmembrane region" description="Helical" evidence="1">
    <location>
        <begin position="47"/>
        <end position="68"/>
    </location>
</feature>
<proteinExistence type="predicted"/>
<reference evidence="2" key="2">
    <citation type="submission" date="2020-09" db="EMBL/GenBank/DDBJ databases">
        <authorList>
            <person name="Sun Q."/>
            <person name="Sedlacek I."/>
        </authorList>
    </citation>
    <scope>NUCLEOTIDE SEQUENCE</scope>
    <source>
        <strain evidence="2">CCM 8433</strain>
    </source>
</reference>
<keyword evidence="1" id="KW-1133">Transmembrane helix</keyword>